<dbReference type="AlphaFoldDB" id="A0A4R9IGV4"/>
<accession>A0A4R9IGV4</accession>
<organism evidence="1 2">
    <name type="scientific">Leptospira noumeaensis</name>
    <dbReference type="NCBI Taxonomy" id="2484964"/>
    <lineage>
        <taxon>Bacteria</taxon>
        <taxon>Pseudomonadati</taxon>
        <taxon>Spirochaetota</taxon>
        <taxon>Spirochaetia</taxon>
        <taxon>Leptospirales</taxon>
        <taxon>Leptospiraceae</taxon>
        <taxon>Leptospira</taxon>
    </lineage>
</organism>
<sequence length="156" mass="18077">MCSIKNNFLNNVDAPNKNELHIETTLSPTEKLDHSNAFIQFSYYKDRSDKKVILFLEKRNQNITVPESLKFKCDGFNLKLSANNPDSRNTGQGRNKTINESLRTLQTIEELKQISLTEKCKVFIYGRISTDSFYLKDDGLLLLRKFVNSIEIYSEE</sequence>
<proteinExistence type="predicted"/>
<reference evidence="1" key="1">
    <citation type="journal article" date="2019" name="PLoS Negl. Trop. Dis.">
        <title>Revisiting the worldwide diversity of Leptospira species in the environment.</title>
        <authorList>
            <person name="Vincent A.T."/>
            <person name="Schiettekatte O."/>
            <person name="Bourhy P."/>
            <person name="Veyrier F.J."/>
            <person name="Picardeau M."/>
        </authorList>
    </citation>
    <scope>NUCLEOTIDE SEQUENCE [LARGE SCALE GENOMIC DNA]</scope>
    <source>
        <strain evidence="1">201800287</strain>
    </source>
</reference>
<dbReference type="Proteomes" id="UP000298009">
    <property type="component" value="Unassembled WGS sequence"/>
</dbReference>
<comment type="caution">
    <text evidence="1">The sequence shown here is derived from an EMBL/GenBank/DDBJ whole genome shotgun (WGS) entry which is preliminary data.</text>
</comment>
<dbReference type="OrthoDB" id="9956470at2"/>
<dbReference type="RefSeq" id="WP_135600248.1">
    <property type="nucleotide sequence ID" value="NZ_RQFK01000010.1"/>
</dbReference>
<evidence type="ECO:0000313" key="2">
    <source>
        <dbReference type="Proteomes" id="UP000298009"/>
    </source>
</evidence>
<keyword evidence="2" id="KW-1185">Reference proteome</keyword>
<evidence type="ECO:0000313" key="1">
    <source>
        <dbReference type="EMBL" id="TGK87196.1"/>
    </source>
</evidence>
<protein>
    <submittedName>
        <fullName evidence="1">Uncharacterized protein</fullName>
    </submittedName>
</protein>
<name>A0A4R9IGV4_9LEPT</name>
<dbReference type="EMBL" id="RQFK01000010">
    <property type="protein sequence ID" value="TGK87196.1"/>
    <property type="molecule type" value="Genomic_DNA"/>
</dbReference>
<gene>
    <name evidence="1" type="ORF">EHQ24_03110</name>
</gene>